<feature type="domain" description="Methionyl/Leucyl tRNA synthetase" evidence="13">
    <location>
        <begin position="35"/>
        <end position="180"/>
    </location>
</feature>
<evidence type="ECO:0000313" key="15">
    <source>
        <dbReference type="EMBL" id="TSC66576.1"/>
    </source>
</evidence>
<evidence type="ECO:0000256" key="6">
    <source>
        <dbReference type="ARBA" id="ARBA00022917"/>
    </source>
</evidence>
<evidence type="ECO:0000256" key="1">
    <source>
        <dbReference type="ARBA" id="ARBA00005594"/>
    </source>
</evidence>
<evidence type="ECO:0000256" key="10">
    <source>
        <dbReference type="RuleBase" id="RU363039"/>
    </source>
</evidence>
<keyword evidence="6 9" id="KW-0648">Protein biosynthesis</keyword>
<feature type="binding site" evidence="9">
    <location>
        <position position="566"/>
    </location>
    <ligand>
        <name>ATP</name>
        <dbReference type="ChEBI" id="CHEBI:30616"/>
    </ligand>
</feature>
<keyword evidence="5 9" id="KW-0067">ATP-binding</keyword>
<dbReference type="SUPFAM" id="SSF50677">
    <property type="entry name" value="ValRS/IleRS/LeuRS editing domain"/>
    <property type="match status" value="1"/>
</dbReference>
<dbReference type="Gene3D" id="3.10.20.590">
    <property type="match status" value="1"/>
</dbReference>
<dbReference type="Pfam" id="PF08264">
    <property type="entry name" value="Anticodon_1"/>
    <property type="match status" value="1"/>
</dbReference>
<keyword evidence="3 9" id="KW-0436">Ligase</keyword>
<dbReference type="InterPro" id="IPR014729">
    <property type="entry name" value="Rossmann-like_a/b/a_fold"/>
</dbReference>
<dbReference type="GO" id="GO:0004823">
    <property type="term" value="F:leucine-tRNA ligase activity"/>
    <property type="evidence" value="ECO:0007669"/>
    <property type="project" value="UniProtKB-UniRule"/>
</dbReference>
<dbReference type="GO" id="GO:0005829">
    <property type="term" value="C:cytosol"/>
    <property type="evidence" value="ECO:0007669"/>
    <property type="project" value="TreeGrafter"/>
</dbReference>
<dbReference type="EC" id="6.1.1.4" evidence="9"/>
<dbReference type="PANTHER" id="PTHR43740:SF2">
    <property type="entry name" value="LEUCINE--TRNA LIGASE, MITOCHONDRIAL"/>
    <property type="match status" value="1"/>
</dbReference>
<evidence type="ECO:0000259" key="13">
    <source>
        <dbReference type="Pfam" id="PF09334"/>
    </source>
</evidence>
<protein>
    <recommendedName>
        <fullName evidence="9">Leucine--tRNA ligase</fullName>
        <ecNumber evidence="9">6.1.1.4</ecNumber>
    </recommendedName>
    <alternativeName>
        <fullName evidence="9">Leucyl-tRNA synthetase</fullName>
        <shortName evidence="9">LeuRS</shortName>
    </alternativeName>
</protein>
<gene>
    <name evidence="9" type="primary">leuS</name>
    <name evidence="15" type="ORF">G01um101477_48</name>
</gene>
<dbReference type="EMBL" id="VMFF01000003">
    <property type="protein sequence ID" value="TSC66576.1"/>
    <property type="molecule type" value="Genomic_DNA"/>
</dbReference>
<evidence type="ECO:0000256" key="4">
    <source>
        <dbReference type="ARBA" id="ARBA00022741"/>
    </source>
</evidence>
<dbReference type="CDD" id="cd07958">
    <property type="entry name" value="Anticodon_Ia_Leu_BEm"/>
    <property type="match status" value="1"/>
</dbReference>
<evidence type="ECO:0000256" key="5">
    <source>
        <dbReference type="ARBA" id="ARBA00022840"/>
    </source>
</evidence>
<feature type="short sequence motif" description="'KMSKS' region" evidence="9">
    <location>
        <begin position="563"/>
        <end position="567"/>
    </location>
</feature>
<dbReference type="InterPro" id="IPR009008">
    <property type="entry name" value="Val/Leu/Ile-tRNA-synth_edit"/>
</dbReference>
<comment type="subcellular location">
    <subcellularLocation>
        <location evidence="9">Cytoplasm</location>
    </subcellularLocation>
</comment>
<dbReference type="FunFam" id="3.40.50.620:FF:000056">
    <property type="entry name" value="Leucine--tRNA ligase"/>
    <property type="match status" value="1"/>
</dbReference>
<dbReference type="PRINTS" id="PR00985">
    <property type="entry name" value="TRNASYNTHLEU"/>
</dbReference>
<evidence type="ECO:0000256" key="3">
    <source>
        <dbReference type="ARBA" id="ARBA00022598"/>
    </source>
</evidence>
<dbReference type="CDD" id="cd00812">
    <property type="entry name" value="LeuRS_core"/>
    <property type="match status" value="1"/>
</dbReference>
<feature type="domain" description="Aminoacyl-tRNA synthetase class Ia" evidence="11">
    <location>
        <begin position="398"/>
        <end position="597"/>
    </location>
</feature>
<dbReference type="InterPro" id="IPR002300">
    <property type="entry name" value="aa-tRNA-synth_Ia"/>
</dbReference>
<dbReference type="GO" id="GO:0005524">
    <property type="term" value="F:ATP binding"/>
    <property type="evidence" value="ECO:0007669"/>
    <property type="project" value="UniProtKB-UniRule"/>
</dbReference>
<dbReference type="InterPro" id="IPR002302">
    <property type="entry name" value="Leu-tRNA-ligase"/>
</dbReference>
<dbReference type="GO" id="GO:0006429">
    <property type="term" value="P:leucyl-tRNA aminoacylation"/>
    <property type="evidence" value="ECO:0007669"/>
    <property type="project" value="UniProtKB-UniRule"/>
</dbReference>
<proteinExistence type="inferred from homology"/>
<evidence type="ECO:0000256" key="2">
    <source>
        <dbReference type="ARBA" id="ARBA00022490"/>
    </source>
</evidence>
<dbReference type="AlphaFoldDB" id="A0A554JDY4"/>
<dbReference type="FunFam" id="1.10.730.10:FF:000002">
    <property type="entry name" value="Leucine--tRNA ligase"/>
    <property type="match status" value="1"/>
</dbReference>
<evidence type="ECO:0000256" key="7">
    <source>
        <dbReference type="ARBA" id="ARBA00023146"/>
    </source>
</evidence>
<organism evidence="15 16">
    <name type="scientific">Candidatus Doudnabacteria bacterium Gr01-1014_77</name>
    <dbReference type="NCBI Taxonomy" id="2017133"/>
    <lineage>
        <taxon>Bacteria</taxon>
        <taxon>Candidatus Doudnaibacteriota</taxon>
    </lineage>
</organism>
<keyword evidence="2 9" id="KW-0963">Cytoplasm</keyword>
<evidence type="ECO:0000313" key="16">
    <source>
        <dbReference type="Proteomes" id="UP000319613"/>
    </source>
</evidence>
<dbReference type="InterPro" id="IPR015413">
    <property type="entry name" value="Methionyl/Leucyl_tRNA_Synth"/>
</dbReference>
<comment type="caution">
    <text evidence="15">The sequence shown here is derived from an EMBL/GenBank/DDBJ whole genome shotgun (WGS) entry which is preliminary data.</text>
</comment>
<dbReference type="Gene3D" id="1.10.730.10">
    <property type="entry name" value="Isoleucyl-tRNA Synthetase, Domain 1"/>
    <property type="match status" value="1"/>
</dbReference>
<dbReference type="Gene3D" id="3.40.50.620">
    <property type="entry name" value="HUPs"/>
    <property type="match status" value="2"/>
</dbReference>
<dbReference type="PANTHER" id="PTHR43740">
    <property type="entry name" value="LEUCYL-TRNA SYNTHETASE"/>
    <property type="match status" value="1"/>
</dbReference>
<comment type="similarity">
    <text evidence="1 9 10">Belongs to the class-I aminoacyl-tRNA synthetase family.</text>
</comment>
<dbReference type="HAMAP" id="MF_00049_B">
    <property type="entry name" value="Leu_tRNA_synth_B"/>
    <property type="match status" value="1"/>
</dbReference>
<dbReference type="InterPro" id="IPR025709">
    <property type="entry name" value="Leu_tRNA-synth_edit"/>
</dbReference>
<dbReference type="InterPro" id="IPR009080">
    <property type="entry name" value="tRNAsynth_Ia_anticodon-bd"/>
</dbReference>
<evidence type="ECO:0000259" key="12">
    <source>
        <dbReference type="Pfam" id="PF08264"/>
    </source>
</evidence>
<dbReference type="SUPFAM" id="SSF47323">
    <property type="entry name" value="Anticodon-binding domain of a subclass of class I aminoacyl-tRNA synthetases"/>
    <property type="match status" value="1"/>
</dbReference>
<dbReference type="Pfam" id="PF13603">
    <property type="entry name" value="tRNA-synt_1_2"/>
    <property type="match status" value="1"/>
</dbReference>
<evidence type="ECO:0000259" key="14">
    <source>
        <dbReference type="Pfam" id="PF13603"/>
    </source>
</evidence>
<sequence>MKYSPGKIEKKWQKFWSLKKVYFSKNFSKKPKKYILVEFPYPSGAGLHTGHLRSYVAADVTSRFLRSKGNEVMFPLGWDAFGLPAENYAIKMGIQPQISTAQNIKNFKKQINSLGLSFDWSREVNTTDPEYYKWTQWLFLQFFKQDLAYEATSLINWCPKDKTGLANEEVVDGKCERCGTLVEKKEMRQWYLRITKYAQKLIDGLESLDWPEPVKLQQENWIGRSEGADIEFEIAGENKRVKVFTTRPDTIFGATYLVLAPEHPLLSQLKSNIRNWDQVSAYIHEAKNKTDLQRSALEKEKTGVELKGVSAINPATKELIPVWIADYVMISYGTGAIMAVPSHDVRDEQFAKRYKLPMRIVVNEKGKLISSGEFDNLDWQEAKKRITQKFGTSKIQYKLRDWVFSRQRYWGEPIPLIHCPDCGIVPVPEKDLPVKLPKVKKYEPTGTGESPLAAIESWVNVKCPKCGGKAKRETNTMPQWAGSSWYYLRYADPKNKKRFADLKSLKYWLPIDIYFGGMEHTTLHLLYSRFWNQFLFDQGLVPVSEPYKRRQPHGIILGEDGEKMSKSRGNVANPDAIIKQYGADTLRMFELFLGPHEQTISWNEKGVVGVYRFLQRSWSLVEENASSKNKDSEKAEFEIHKLIKRVEDAINDMKFNTAVSSFMEFINAVSEESISKETLKKFVVCLAPFAPHVSEEFWKMLGGKGSVTIQKWPVYDKVKLVSQTTEYVIQVNGKFRGNLTIARGSAEEKVKEEALKIDTVTNAIANAKIRKIVFVPDRLINFVV</sequence>
<dbReference type="InterPro" id="IPR013155">
    <property type="entry name" value="M/V/L/I-tRNA-synth_anticd-bd"/>
</dbReference>
<reference evidence="15 16" key="1">
    <citation type="submission" date="2017-07" db="EMBL/GenBank/DDBJ databases">
        <title>Mechanisms for carbon and nitrogen cycling indicate functional differentiation within the Candidate Phyla Radiation.</title>
        <authorList>
            <person name="Danczak R.E."/>
            <person name="Johnston M.D."/>
            <person name="Kenah C."/>
            <person name="Slattery M."/>
            <person name="Wrighton K.C."/>
            <person name="Wilkins M.J."/>
        </authorList>
    </citation>
    <scope>NUCLEOTIDE SEQUENCE [LARGE SCALE GENOMIC DNA]</scope>
    <source>
        <strain evidence="15">Gr01-1014_77</strain>
    </source>
</reference>
<dbReference type="Proteomes" id="UP000319613">
    <property type="component" value="Unassembled WGS sequence"/>
</dbReference>
<feature type="domain" description="Methionyl/Valyl/Leucyl/Isoleucyl-tRNA synthetase anticodon-binding" evidence="12">
    <location>
        <begin position="638"/>
        <end position="748"/>
    </location>
</feature>
<name>A0A554JDY4_9BACT</name>
<dbReference type="GO" id="GO:0002161">
    <property type="term" value="F:aminoacyl-tRNA deacylase activity"/>
    <property type="evidence" value="ECO:0007669"/>
    <property type="project" value="InterPro"/>
</dbReference>
<dbReference type="Pfam" id="PF00133">
    <property type="entry name" value="tRNA-synt_1"/>
    <property type="match status" value="1"/>
</dbReference>
<dbReference type="SUPFAM" id="SSF52374">
    <property type="entry name" value="Nucleotidylyl transferase"/>
    <property type="match status" value="1"/>
</dbReference>
<keyword evidence="4 9" id="KW-0547">Nucleotide-binding</keyword>
<comment type="caution">
    <text evidence="9">Lacks conserved residue(s) required for the propagation of feature annotation.</text>
</comment>
<evidence type="ECO:0000256" key="8">
    <source>
        <dbReference type="ARBA" id="ARBA00047469"/>
    </source>
</evidence>
<keyword evidence="7 9" id="KW-0030">Aminoacyl-tRNA synthetase</keyword>
<dbReference type="Pfam" id="PF09334">
    <property type="entry name" value="tRNA-synt_1g"/>
    <property type="match status" value="1"/>
</dbReference>
<dbReference type="NCBIfam" id="TIGR00396">
    <property type="entry name" value="leuS_bact"/>
    <property type="match status" value="1"/>
</dbReference>
<feature type="domain" description="Leucyl-tRNA synthetase editing" evidence="14">
    <location>
        <begin position="219"/>
        <end position="389"/>
    </location>
</feature>
<accession>A0A554JDY4</accession>
<comment type="catalytic activity">
    <reaction evidence="8 9">
        <text>tRNA(Leu) + L-leucine + ATP = L-leucyl-tRNA(Leu) + AMP + diphosphate</text>
        <dbReference type="Rhea" id="RHEA:11688"/>
        <dbReference type="Rhea" id="RHEA-COMP:9613"/>
        <dbReference type="Rhea" id="RHEA-COMP:9622"/>
        <dbReference type="ChEBI" id="CHEBI:30616"/>
        <dbReference type="ChEBI" id="CHEBI:33019"/>
        <dbReference type="ChEBI" id="CHEBI:57427"/>
        <dbReference type="ChEBI" id="CHEBI:78442"/>
        <dbReference type="ChEBI" id="CHEBI:78494"/>
        <dbReference type="ChEBI" id="CHEBI:456215"/>
        <dbReference type="EC" id="6.1.1.4"/>
    </reaction>
</comment>
<evidence type="ECO:0000259" key="11">
    <source>
        <dbReference type="Pfam" id="PF00133"/>
    </source>
</evidence>
<evidence type="ECO:0000256" key="9">
    <source>
        <dbReference type="HAMAP-Rule" id="MF_00049"/>
    </source>
</evidence>
<dbReference type="FunFam" id="3.40.50.620:FF:000003">
    <property type="entry name" value="Leucine--tRNA ligase"/>
    <property type="match status" value="1"/>
</dbReference>